<keyword evidence="13" id="KW-1185">Reference proteome</keyword>
<keyword evidence="3 10" id="KW-0132">Cell division</keyword>
<evidence type="ECO:0000256" key="7">
    <source>
        <dbReference type="ARBA" id="ARBA00023134"/>
    </source>
</evidence>
<organism evidence="12 13">
    <name type="scientific">Phyllobacterium salinisoli</name>
    <dbReference type="NCBI Taxonomy" id="1899321"/>
    <lineage>
        <taxon>Bacteria</taxon>
        <taxon>Pseudomonadati</taxon>
        <taxon>Pseudomonadota</taxon>
        <taxon>Alphaproteobacteria</taxon>
        <taxon>Hyphomicrobiales</taxon>
        <taxon>Phyllobacteriaceae</taxon>
        <taxon>Phyllobacterium</taxon>
    </lineage>
</organism>
<comment type="caution">
    <text evidence="12">The sequence shown here is derived from an EMBL/GenBank/DDBJ whole genome shotgun (WGS) entry which is preliminary data.</text>
</comment>
<dbReference type="GO" id="GO:0046872">
    <property type="term" value="F:metal ion binding"/>
    <property type="evidence" value="ECO:0007669"/>
    <property type="project" value="UniProtKB-KW"/>
</dbReference>
<dbReference type="InterPro" id="IPR027417">
    <property type="entry name" value="P-loop_NTPase"/>
</dbReference>
<dbReference type="NCBIfam" id="TIGR03598">
    <property type="entry name" value="GTPase_YsxC"/>
    <property type="match status" value="1"/>
</dbReference>
<dbReference type="GO" id="GO:0005829">
    <property type="term" value="C:cytosol"/>
    <property type="evidence" value="ECO:0007669"/>
    <property type="project" value="TreeGrafter"/>
</dbReference>
<dbReference type="GO" id="GO:0005525">
    <property type="term" value="F:GTP binding"/>
    <property type="evidence" value="ECO:0007669"/>
    <property type="project" value="UniProtKB-UniRule"/>
</dbReference>
<accession>A0A368K5X0</accession>
<gene>
    <name evidence="10" type="primary">engB</name>
    <name evidence="12" type="ORF">DUT91_04800</name>
</gene>
<keyword evidence="9 10" id="KW-0131">Cell cycle</keyword>
<dbReference type="SUPFAM" id="SSF52540">
    <property type="entry name" value="P-loop containing nucleoside triphosphate hydrolases"/>
    <property type="match status" value="1"/>
</dbReference>
<dbReference type="GO" id="GO:0000917">
    <property type="term" value="P:division septum assembly"/>
    <property type="evidence" value="ECO:0007669"/>
    <property type="project" value="UniProtKB-KW"/>
</dbReference>
<proteinExistence type="inferred from homology"/>
<dbReference type="InterPro" id="IPR030393">
    <property type="entry name" value="G_ENGB_dom"/>
</dbReference>
<keyword evidence="5 10" id="KW-0547">Nucleotide-binding</keyword>
<reference evidence="12 13" key="1">
    <citation type="submission" date="2018-07" db="EMBL/GenBank/DDBJ databases">
        <title>The draft genome of Phyllobacterium salinisoli.</title>
        <authorList>
            <person name="Liu L."/>
            <person name="Li L."/>
            <person name="Zhang X."/>
            <person name="Liang L."/>
        </authorList>
    </citation>
    <scope>NUCLEOTIDE SEQUENCE [LARGE SCALE GENOMIC DNA]</scope>
    <source>
        <strain evidence="12 13">LLAN61</strain>
    </source>
</reference>
<dbReference type="InterPro" id="IPR019987">
    <property type="entry name" value="GTP-bd_ribosome_bio_YsxC"/>
</dbReference>
<dbReference type="Pfam" id="PF01926">
    <property type="entry name" value="MMR_HSR1"/>
    <property type="match status" value="1"/>
</dbReference>
<evidence type="ECO:0000256" key="8">
    <source>
        <dbReference type="ARBA" id="ARBA00023210"/>
    </source>
</evidence>
<evidence type="ECO:0000256" key="4">
    <source>
        <dbReference type="ARBA" id="ARBA00022723"/>
    </source>
</evidence>
<evidence type="ECO:0000313" key="12">
    <source>
        <dbReference type="EMBL" id="RCS24786.1"/>
    </source>
</evidence>
<keyword evidence="7 10" id="KW-0342">GTP-binding</keyword>
<keyword evidence="4" id="KW-0479">Metal-binding</keyword>
<dbReference type="PANTHER" id="PTHR11649">
    <property type="entry name" value="MSS1/TRME-RELATED GTP-BINDING PROTEIN"/>
    <property type="match status" value="1"/>
</dbReference>
<dbReference type="PANTHER" id="PTHR11649:SF13">
    <property type="entry name" value="ENGB-TYPE G DOMAIN-CONTAINING PROTEIN"/>
    <property type="match status" value="1"/>
</dbReference>
<feature type="domain" description="EngB-type G" evidence="11">
    <location>
        <begin position="39"/>
        <end position="223"/>
    </location>
</feature>
<comment type="function">
    <text evidence="10">Necessary for normal cell division and for the maintenance of normal septation.</text>
</comment>
<dbReference type="EMBL" id="QOZG01000002">
    <property type="protein sequence ID" value="RCS24786.1"/>
    <property type="molecule type" value="Genomic_DNA"/>
</dbReference>
<dbReference type="InterPro" id="IPR006073">
    <property type="entry name" value="GTP-bd"/>
</dbReference>
<evidence type="ECO:0000256" key="10">
    <source>
        <dbReference type="HAMAP-Rule" id="MF_00321"/>
    </source>
</evidence>
<dbReference type="AlphaFoldDB" id="A0A368K5X0"/>
<evidence type="ECO:0000256" key="5">
    <source>
        <dbReference type="ARBA" id="ARBA00022741"/>
    </source>
</evidence>
<evidence type="ECO:0000256" key="2">
    <source>
        <dbReference type="ARBA" id="ARBA00009638"/>
    </source>
</evidence>
<dbReference type="OrthoDB" id="9804921at2"/>
<name>A0A368K5X0_9HYPH</name>
<keyword evidence="6" id="KW-0460">Magnesium</keyword>
<keyword evidence="8 10" id="KW-0717">Septation</keyword>
<evidence type="ECO:0000256" key="1">
    <source>
        <dbReference type="ARBA" id="ARBA00001946"/>
    </source>
</evidence>
<evidence type="ECO:0000256" key="6">
    <source>
        <dbReference type="ARBA" id="ARBA00022842"/>
    </source>
</evidence>
<evidence type="ECO:0000313" key="13">
    <source>
        <dbReference type="Proteomes" id="UP000253420"/>
    </source>
</evidence>
<dbReference type="CDD" id="cd01876">
    <property type="entry name" value="YihA_EngB"/>
    <property type="match status" value="1"/>
</dbReference>
<dbReference type="Proteomes" id="UP000253420">
    <property type="component" value="Unassembled WGS sequence"/>
</dbReference>
<comment type="similarity">
    <text evidence="2 10">Belongs to the TRAFAC class TrmE-Era-EngA-EngB-Septin-like GTPase superfamily. EngB GTPase family.</text>
</comment>
<evidence type="ECO:0000256" key="9">
    <source>
        <dbReference type="ARBA" id="ARBA00023306"/>
    </source>
</evidence>
<comment type="cofactor">
    <cofactor evidence="1">
        <name>Mg(2+)</name>
        <dbReference type="ChEBI" id="CHEBI:18420"/>
    </cofactor>
</comment>
<protein>
    <recommendedName>
        <fullName evidence="10">Probable GTP-binding protein EngB</fullName>
    </recommendedName>
</protein>
<dbReference type="HAMAP" id="MF_00321">
    <property type="entry name" value="GTPase_EngB"/>
    <property type="match status" value="1"/>
</dbReference>
<evidence type="ECO:0000256" key="3">
    <source>
        <dbReference type="ARBA" id="ARBA00022618"/>
    </source>
</evidence>
<sequence length="223" mass="24335">MSEADDKQAELIEAGRMLFAKGWVFIRGVPEMKFLPPEGPHEIAFAGRSNVGKSSLINALVGQKALARTSNTPGRTQELNYFVPEGYSGEGRDLPPLALVDMPGYGFAEAPKAQVDAWTRLVFDYLRGRTTLKRVYVLIDARHGIKKNDAEVLNLLDKAAVSYQIVLTKIDKIKAAGVPRLMEETAKAIAKRAAAFPVILATSSEKGVGLDELRAAIVLLTRE</sequence>
<dbReference type="Gene3D" id="3.40.50.300">
    <property type="entry name" value="P-loop containing nucleotide triphosphate hydrolases"/>
    <property type="match status" value="1"/>
</dbReference>
<dbReference type="PROSITE" id="PS51706">
    <property type="entry name" value="G_ENGB"/>
    <property type="match status" value="1"/>
</dbReference>
<evidence type="ECO:0000259" key="11">
    <source>
        <dbReference type="PROSITE" id="PS51706"/>
    </source>
</evidence>